<name>A0A936N9U5_9ACTN</name>
<reference evidence="2 3" key="1">
    <citation type="submission" date="2020-10" db="EMBL/GenBank/DDBJ databases">
        <title>Connecting structure to function with the recovery of over 1000 high-quality activated sludge metagenome-assembled genomes encoding full-length rRNA genes using long-read sequencing.</title>
        <authorList>
            <person name="Singleton C.M."/>
            <person name="Petriglieri F."/>
            <person name="Kristensen J.M."/>
            <person name="Kirkegaard R.H."/>
            <person name="Michaelsen T.Y."/>
            <person name="Andersen M.H."/>
            <person name="Karst S.M."/>
            <person name="Dueholm M.S."/>
            <person name="Nielsen P.H."/>
            <person name="Albertsen M."/>
        </authorList>
    </citation>
    <scope>NUCLEOTIDE SEQUENCE [LARGE SCALE GENOMIC DNA]</scope>
    <source>
        <strain evidence="2">Lyne_18-Q3-R50-59_MAXAC.006</strain>
    </source>
</reference>
<dbReference type="Proteomes" id="UP000727993">
    <property type="component" value="Unassembled WGS sequence"/>
</dbReference>
<proteinExistence type="predicted"/>
<dbReference type="GO" id="GO:0003677">
    <property type="term" value="F:DNA binding"/>
    <property type="evidence" value="ECO:0007669"/>
    <property type="project" value="InterPro"/>
</dbReference>
<feature type="compositionally biased region" description="Polar residues" evidence="1">
    <location>
        <begin position="92"/>
        <end position="107"/>
    </location>
</feature>
<protein>
    <submittedName>
        <fullName evidence="2">Uncharacterized protein</fullName>
    </submittedName>
</protein>
<comment type="caution">
    <text evidence="2">The sequence shown here is derived from an EMBL/GenBank/DDBJ whole genome shotgun (WGS) entry which is preliminary data.</text>
</comment>
<dbReference type="SUPFAM" id="SSF47413">
    <property type="entry name" value="lambda repressor-like DNA-binding domains"/>
    <property type="match status" value="1"/>
</dbReference>
<dbReference type="EMBL" id="JADJZA010000001">
    <property type="protein sequence ID" value="MBK9295741.1"/>
    <property type="molecule type" value="Genomic_DNA"/>
</dbReference>
<organism evidence="2 3">
    <name type="scientific">Candidatus Neomicrothrix subdominans</name>
    <dbReference type="NCBI Taxonomy" id="2954438"/>
    <lineage>
        <taxon>Bacteria</taxon>
        <taxon>Bacillati</taxon>
        <taxon>Actinomycetota</taxon>
        <taxon>Acidimicrobiia</taxon>
        <taxon>Acidimicrobiales</taxon>
        <taxon>Microthrixaceae</taxon>
        <taxon>Candidatus Neomicrothrix</taxon>
    </lineage>
</organism>
<evidence type="ECO:0000256" key="1">
    <source>
        <dbReference type="SAM" id="MobiDB-lite"/>
    </source>
</evidence>
<gene>
    <name evidence="2" type="ORF">IPN02_02455</name>
</gene>
<evidence type="ECO:0000313" key="3">
    <source>
        <dbReference type="Proteomes" id="UP000727993"/>
    </source>
</evidence>
<feature type="region of interest" description="Disordered" evidence="1">
    <location>
        <begin position="1"/>
        <end position="24"/>
    </location>
</feature>
<evidence type="ECO:0000313" key="2">
    <source>
        <dbReference type="EMBL" id="MBK9295741.1"/>
    </source>
</evidence>
<accession>A0A936N9U5</accession>
<dbReference type="InterPro" id="IPR010982">
    <property type="entry name" value="Lambda_DNA-bd_dom_sf"/>
</dbReference>
<feature type="region of interest" description="Disordered" evidence="1">
    <location>
        <begin position="88"/>
        <end position="107"/>
    </location>
</feature>
<dbReference type="AlphaFoldDB" id="A0A936N9U5"/>
<sequence length="107" mass="11372">MFPSDHVAVRPARSAGSGQLGGNSVQSAVGELLEMDQSKISRLERRSDMLLSTLKRFVQATDGEMHLVVTYPDGGPVELLTFSPWSPAVSRASRTVSPNSSASRAAA</sequence>